<feature type="compositionally biased region" description="Low complexity" evidence="1">
    <location>
        <begin position="521"/>
        <end position="553"/>
    </location>
</feature>
<dbReference type="Proteomes" id="UP000054272">
    <property type="component" value="Unassembled WGS sequence"/>
</dbReference>
<sequence length="658" mass="70773">MPQLTEIEVLTYYSSVVCGLLQPGSSSLISVPKVGSRQDVVEDINTESPQNMLDYNVTKKEKKRKGKKDNHDATPAVEPSVKPVDAVIAVAKPKDKEEQSKKKKTKKALDAGRPIAEDLKQNVPAPDDRKGKKQRKGLPQNATTSGQTEPAQTSAHQAPPQLQSTGVMLSKNASEGNKKSTKTKKLDSAAAVSEVPHKKTSKRVDKEGTEGQTPAKVKPRKSEGKEKDGAAPIRDAESAAIETGNGKEPAKAKPRKSKSKDHTAIARIPAAIINSGASNVPSSSSKPSKSATTAPIPESPASPKSITPPRSTTPPRSFSRAPSTPISEEDVLRHLYTHLSSSSGPSVASPPTLSTSEVRKRRRESMVETPLRHKVLSRPMESLGKKRRMSAANEYIDAHEEGEQMMEEVDMLAPPAVSTAIAAEKKEKKDKKKKKDKMSAPLAESSSNPSLAPISDESTGLPNFSELRKKDKKKKKEKKEEKQKEEKEKQEREKIKAKEKGKGKEHGKERKRKSEAFQAEISSPAVAPAVIPVPVTASAPASAPALVSSLSTPTPKPKIPLASSSKKKRRLTEIPIPRLSPSVKSSAAATTAESPTSSKKTKLSQGRIPLGTSPDAAKMHMYASMGIVTPSPGSKGSSKKEKKIGKKGPKWITETPRM</sequence>
<name>A0ABR5BWF8_9TREE</name>
<feature type="compositionally biased region" description="Low complexity" evidence="1">
    <location>
        <begin position="274"/>
        <end position="291"/>
    </location>
</feature>
<reference evidence="2 3" key="1">
    <citation type="submission" date="2015-01" db="EMBL/GenBank/DDBJ databases">
        <title>The Genome Sequence of Cryptococcus gattii EJB2.</title>
        <authorList>
            <consortium name="The Broad Institute Genomics Platform"/>
            <person name="Cuomo C."/>
            <person name="Litvintseva A."/>
            <person name="Chen Y."/>
            <person name="Heitman J."/>
            <person name="Sun S."/>
            <person name="Springer D."/>
            <person name="Dromer F."/>
            <person name="Young S."/>
            <person name="Zeng Q."/>
            <person name="Gargeya S."/>
            <person name="Abouelleil A."/>
            <person name="Alvarado L."/>
            <person name="Chapman S.B."/>
            <person name="Gainer-Dewar J."/>
            <person name="Goldberg J."/>
            <person name="Griggs A."/>
            <person name="Gujja S."/>
            <person name="Hansen M."/>
            <person name="Howarth C."/>
            <person name="Imamovic A."/>
            <person name="Larimer J."/>
            <person name="Murphy C."/>
            <person name="Naylor J."/>
            <person name="Pearson M."/>
            <person name="Priest M."/>
            <person name="Roberts A."/>
            <person name="Saif S."/>
            <person name="Shea T."/>
            <person name="Sykes S."/>
            <person name="Wortman J."/>
            <person name="Nusbaum C."/>
            <person name="Birren B."/>
        </authorList>
    </citation>
    <scope>NUCLEOTIDE SEQUENCE [LARGE SCALE GENOMIC DNA]</scope>
    <source>
        <strain evidence="2 3">EJB2</strain>
    </source>
</reference>
<feature type="region of interest" description="Disordered" evidence="1">
    <location>
        <begin position="42"/>
        <end position="388"/>
    </location>
</feature>
<dbReference type="PANTHER" id="PTHR36812">
    <property type="entry name" value="NEUROFILAMENT TRIPLET M PROTEIN-LIKE PROTEIN"/>
    <property type="match status" value="1"/>
</dbReference>
<evidence type="ECO:0000256" key="1">
    <source>
        <dbReference type="SAM" id="MobiDB-lite"/>
    </source>
</evidence>
<accession>A0ABR5BWF8</accession>
<organism evidence="2 3">
    <name type="scientific">Cryptococcus gattii EJB2</name>
    <dbReference type="NCBI Taxonomy" id="1296103"/>
    <lineage>
        <taxon>Eukaryota</taxon>
        <taxon>Fungi</taxon>
        <taxon>Dikarya</taxon>
        <taxon>Basidiomycota</taxon>
        <taxon>Agaricomycotina</taxon>
        <taxon>Tremellomycetes</taxon>
        <taxon>Tremellales</taxon>
        <taxon>Cryptococcaceae</taxon>
        <taxon>Cryptococcus</taxon>
        <taxon>Cryptococcus gattii species complex</taxon>
    </lineage>
</organism>
<protein>
    <submittedName>
        <fullName evidence="2">Uncharacterized protein</fullName>
    </submittedName>
</protein>
<feature type="compositionally biased region" description="Low complexity" evidence="1">
    <location>
        <begin position="302"/>
        <end position="325"/>
    </location>
</feature>
<feature type="compositionally biased region" description="Low complexity" evidence="1">
    <location>
        <begin position="340"/>
        <end position="351"/>
    </location>
</feature>
<feature type="compositionally biased region" description="Basic and acidic residues" evidence="1">
    <location>
        <begin position="220"/>
        <end position="237"/>
    </location>
</feature>
<evidence type="ECO:0000313" key="2">
    <source>
        <dbReference type="EMBL" id="KIR79704.1"/>
    </source>
</evidence>
<feature type="compositionally biased region" description="Polar residues" evidence="1">
    <location>
        <begin position="444"/>
        <end position="462"/>
    </location>
</feature>
<evidence type="ECO:0000313" key="3">
    <source>
        <dbReference type="Proteomes" id="UP000054272"/>
    </source>
</evidence>
<gene>
    <name evidence="2" type="ORF">I306_03249</name>
</gene>
<feature type="compositionally biased region" description="Basic and acidic residues" evidence="1">
    <location>
        <begin position="478"/>
        <end position="515"/>
    </location>
</feature>
<dbReference type="EMBL" id="KN848674">
    <property type="protein sequence ID" value="KIR79704.1"/>
    <property type="molecule type" value="Genomic_DNA"/>
</dbReference>
<feature type="compositionally biased region" description="Basic residues" evidence="1">
    <location>
        <begin position="640"/>
        <end position="649"/>
    </location>
</feature>
<proteinExistence type="predicted"/>
<dbReference type="PANTHER" id="PTHR36812:SF9">
    <property type="entry name" value="MYB-LIKE PROTEIN X ISOFORM X1"/>
    <property type="match status" value="1"/>
</dbReference>
<feature type="compositionally biased region" description="Low complexity" evidence="1">
    <location>
        <begin position="580"/>
        <end position="598"/>
    </location>
</feature>
<feature type="region of interest" description="Disordered" evidence="1">
    <location>
        <begin position="400"/>
        <end position="658"/>
    </location>
</feature>
<keyword evidence="3" id="KW-1185">Reference proteome</keyword>
<feature type="compositionally biased region" description="Polar residues" evidence="1">
    <location>
        <begin position="140"/>
        <end position="175"/>
    </location>
</feature>
<feature type="compositionally biased region" description="Basic and acidic residues" evidence="1">
    <location>
        <begin position="107"/>
        <end position="130"/>
    </location>
</feature>